<dbReference type="AlphaFoldDB" id="A0A7I9Z0H8"/>
<comment type="caution">
    <text evidence="1">The sequence shown here is derived from an EMBL/GenBank/DDBJ whole genome shotgun (WGS) entry which is preliminary data.</text>
</comment>
<organism evidence="1 2">
    <name type="scientific">Mycobacterium timonense</name>
    <dbReference type="NCBI Taxonomy" id="701043"/>
    <lineage>
        <taxon>Bacteria</taxon>
        <taxon>Bacillati</taxon>
        <taxon>Actinomycetota</taxon>
        <taxon>Actinomycetes</taxon>
        <taxon>Mycobacteriales</taxon>
        <taxon>Mycobacteriaceae</taxon>
        <taxon>Mycobacterium</taxon>
        <taxon>Mycobacterium avium complex (MAC)</taxon>
    </lineage>
</organism>
<protein>
    <recommendedName>
        <fullName evidence="3">Phage gp6-like head-tail connector protein</fullName>
    </recommendedName>
</protein>
<dbReference type="Proteomes" id="UP000465301">
    <property type="component" value="Unassembled WGS sequence"/>
</dbReference>
<name>A0A7I9Z0H8_9MYCO</name>
<dbReference type="RefSeq" id="WP_163705915.1">
    <property type="nucleotide sequence ID" value="NZ_BLLA01000001.1"/>
</dbReference>
<accession>A0A7I9Z0H8</accession>
<dbReference type="EMBL" id="BLLA01000001">
    <property type="protein sequence ID" value="GFG94277.1"/>
    <property type="molecule type" value="Genomic_DNA"/>
</dbReference>
<sequence length="105" mass="11396">MPTIGELCTFLDTQLTGDVGHVQSVMAVIASMVSAYTRGAGFDDGNPNDELASVILLATARLLKNISQLPMREQYGAIVVDYRAGFQGFTLAERSVLNRYRVQAV</sequence>
<reference evidence="1 2" key="1">
    <citation type="journal article" date="2019" name="Emerg. Microbes Infect.">
        <title>Comprehensive subspecies identification of 175 nontuberculous mycobacteria species based on 7547 genomic profiles.</title>
        <authorList>
            <person name="Matsumoto Y."/>
            <person name="Kinjo T."/>
            <person name="Motooka D."/>
            <person name="Nabeya D."/>
            <person name="Jung N."/>
            <person name="Uechi K."/>
            <person name="Horii T."/>
            <person name="Iida T."/>
            <person name="Fujita J."/>
            <person name="Nakamura S."/>
        </authorList>
    </citation>
    <scope>NUCLEOTIDE SEQUENCE [LARGE SCALE GENOMIC DNA]</scope>
    <source>
        <strain evidence="1 2">JCM 30726</strain>
    </source>
</reference>
<evidence type="ECO:0000313" key="1">
    <source>
        <dbReference type="EMBL" id="GFG94277.1"/>
    </source>
</evidence>
<proteinExistence type="predicted"/>
<keyword evidence="2" id="KW-1185">Reference proteome</keyword>
<evidence type="ECO:0008006" key="3">
    <source>
        <dbReference type="Google" id="ProtNLM"/>
    </source>
</evidence>
<evidence type="ECO:0000313" key="2">
    <source>
        <dbReference type="Proteomes" id="UP000465301"/>
    </source>
</evidence>
<gene>
    <name evidence="1" type="ORF">MTIM_01560</name>
</gene>